<sequence>MEMSAQQTIGPFWHLIDQPDWWDLTRFGAAGARIVIEGRITDGAGAAVADAAVELFQASPARDAVFPGYGRVAADAEGRFRFATVMPGPLPGPRGANAQQAPHCGLALHARGLLRPLFTRIYFAGDALNATDPVLSLVPAARRDTLVADETSPGVWRRDIVLQGEGETVFLDF</sequence>
<keyword evidence="5" id="KW-1185">Reference proteome</keyword>
<evidence type="ECO:0000256" key="2">
    <source>
        <dbReference type="ARBA" id="ARBA00022964"/>
    </source>
</evidence>
<gene>
    <name evidence="4" type="primary">pcaG</name>
    <name evidence="4" type="ordered locus">ACMV_20890</name>
</gene>
<dbReference type="Gene3D" id="2.60.130.10">
    <property type="entry name" value="Aromatic compound dioxygenase"/>
    <property type="match status" value="1"/>
</dbReference>
<dbReference type="RefSeq" id="WP_013640415.1">
    <property type="nucleotide sequence ID" value="NC_015186.1"/>
</dbReference>
<keyword evidence="2 4" id="KW-0223">Dioxygenase</keyword>
<dbReference type="InterPro" id="IPR000627">
    <property type="entry name" value="Intradiol_dOase_C"/>
</dbReference>
<dbReference type="EMBL" id="AP012035">
    <property type="protein sequence ID" value="BAJ81436.1"/>
    <property type="molecule type" value="Genomic_DNA"/>
</dbReference>
<accession>F0J076</accession>
<comment type="similarity">
    <text evidence="1">Belongs to the intradiol ring-cleavage dioxygenase family.</text>
</comment>
<name>F0J076_ACIMA</name>
<dbReference type="Proteomes" id="UP000007100">
    <property type="component" value="Chromosome"/>
</dbReference>
<dbReference type="InterPro" id="IPR050770">
    <property type="entry name" value="Intradiol_RC_Dioxygenase"/>
</dbReference>
<dbReference type="InterPro" id="IPR012786">
    <property type="entry name" value="Protocat_dOase_a"/>
</dbReference>
<dbReference type="GO" id="GO:0008199">
    <property type="term" value="F:ferric iron binding"/>
    <property type="evidence" value="ECO:0007669"/>
    <property type="project" value="InterPro"/>
</dbReference>
<dbReference type="AlphaFoldDB" id="F0J076"/>
<evidence type="ECO:0000256" key="3">
    <source>
        <dbReference type="ARBA" id="ARBA00023002"/>
    </source>
</evidence>
<evidence type="ECO:0000313" key="5">
    <source>
        <dbReference type="Proteomes" id="UP000007100"/>
    </source>
</evidence>
<dbReference type="PANTHER" id="PTHR33711:SF9">
    <property type="entry name" value="PROTOCATECHUATE 3,4-DIOXYGENASE ALPHA CHAIN"/>
    <property type="match status" value="1"/>
</dbReference>
<proteinExistence type="inferred from homology"/>
<reference evidence="4 5" key="1">
    <citation type="submission" date="2010-12" db="EMBL/GenBank/DDBJ databases">
        <title>Whole genome sequence of Acidiphilium multivorum AIU301.</title>
        <authorList>
            <person name="Narita-Yamada S."/>
            <person name="Nakamura S."/>
            <person name="Ito N."/>
            <person name="Takarada H."/>
            <person name="Katano Y."/>
            <person name="Nakazawa H."/>
            <person name="Hosoyama A."/>
            <person name="Yamada R."/>
            <person name="Fujita N."/>
        </authorList>
    </citation>
    <scope>NUCLEOTIDE SEQUENCE [LARGE SCALE GENOMIC DNA]</scope>
    <source>
        <strain evidence="5">DSM 11245 / JCM 8867 / AIU301</strain>
    </source>
</reference>
<organism evidence="4 5">
    <name type="scientific">Acidiphilium multivorum (strain DSM 11245 / JCM 8867 / NBRC 100883 / AIU 301)</name>
    <dbReference type="NCBI Taxonomy" id="926570"/>
    <lineage>
        <taxon>Bacteria</taxon>
        <taxon>Pseudomonadati</taxon>
        <taxon>Pseudomonadota</taxon>
        <taxon>Alphaproteobacteria</taxon>
        <taxon>Acetobacterales</taxon>
        <taxon>Acidocellaceae</taxon>
        <taxon>Acidiphilium</taxon>
    </lineage>
</organism>
<dbReference type="NCBIfam" id="TIGR02423">
    <property type="entry name" value="protocat_alph"/>
    <property type="match status" value="1"/>
</dbReference>
<dbReference type="EC" id="1.13.11.3" evidence="4"/>
<evidence type="ECO:0000256" key="1">
    <source>
        <dbReference type="ARBA" id="ARBA00007825"/>
    </source>
</evidence>
<dbReference type="SUPFAM" id="SSF49482">
    <property type="entry name" value="Aromatic compound dioxygenase"/>
    <property type="match status" value="1"/>
</dbReference>
<dbReference type="InterPro" id="IPR015889">
    <property type="entry name" value="Intradiol_dOase_core"/>
</dbReference>
<dbReference type="OrthoDB" id="9805815at2"/>
<dbReference type="KEGG" id="amv:ACMV_20890"/>
<evidence type="ECO:0000313" key="4">
    <source>
        <dbReference type="EMBL" id="BAJ81436.1"/>
    </source>
</evidence>
<dbReference type="GO" id="GO:0018578">
    <property type="term" value="F:protocatechuate 3,4-dioxygenase activity"/>
    <property type="evidence" value="ECO:0007669"/>
    <property type="project" value="UniProtKB-EC"/>
</dbReference>
<dbReference type="HOGENOM" id="CLU_027719_7_1_5"/>
<keyword evidence="3 4" id="KW-0560">Oxidoreductase</keyword>
<dbReference type="PANTHER" id="PTHR33711">
    <property type="entry name" value="DIOXYGENASE, PUTATIVE (AFU_ORTHOLOGUE AFUA_2G02910)-RELATED"/>
    <property type="match status" value="1"/>
</dbReference>
<dbReference type="Pfam" id="PF00775">
    <property type="entry name" value="Dioxygenase_C"/>
    <property type="match status" value="1"/>
</dbReference>
<protein>
    <submittedName>
        <fullName evidence="4">Protocatechuate 3,4-dioxygenase alpha subunit</fullName>
        <ecNumber evidence="4">1.13.11.3</ecNumber>
    </submittedName>
</protein>